<dbReference type="GO" id="GO:0005829">
    <property type="term" value="C:cytosol"/>
    <property type="evidence" value="ECO:0007669"/>
    <property type="project" value="TreeGrafter"/>
</dbReference>
<proteinExistence type="predicted"/>
<dbReference type="GO" id="GO:0005634">
    <property type="term" value="C:nucleus"/>
    <property type="evidence" value="ECO:0007669"/>
    <property type="project" value="TreeGrafter"/>
</dbReference>
<organism evidence="1 2">
    <name type="scientific">Jimgerdemannia flammicorona</name>
    <dbReference type="NCBI Taxonomy" id="994334"/>
    <lineage>
        <taxon>Eukaryota</taxon>
        <taxon>Fungi</taxon>
        <taxon>Fungi incertae sedis</taxon>
        <taxon>Mucoromycota</taxon>
        <taxon>Mucoromycotina</taxon>
        <taxon>Endogonomycetes</taxon>
        <taxon>Endogonales</taxon>
        <taxon>Endogonaceae</taxon>
        <taxon>Jimgerdemannia</taxon>
    </lineage>
</organism>
<dbReference type="GO" id="GO:0000209">
    <property type="term" value="P:protein polyubiquitination"/>
    <property type="evidence" value="ECO:0007669"/>
    <property type="project" value="TreeGrafter"/>
</dbReference>
<gene>
    <name evidence="1" type="ORF">BC938DRAFT_470638</name>
</gene>
<dbReference type="AlphaFoldDB" id="A0A433Q9R8"/>
<reference evidence="1 2" key="1">
    <citation type="journal article" date="2018" name="New Phytol.">
        <title>Phylogenomics of Endogonaceae and evolution of mycorrhizas within Mucoromycota.</title>
        <authorList>
            <person name="Chang Y."/>
            <person name="Desiro A."/>
            <person name="Na H."/>
            <person name="Sandor L."/>
            <person name="Lipzen A."/>
            <person name="Clum A."/>
            <person name="Barry K."/>
            <person name="Grigoriev I.V."/>
            <person name="Martin F.M."/>
            <person name="Stajich J.E."/>
            <person name="Smith M.E."/>
            <person name="Bonito G."/>
            <person name="Spatafora J.W."/>
        </authorList>
    </citation>
    <scope>NUCLEOTIDE SEQUENCE [LARGE SCALE GENOMIC DNA]</scope>
    <source>
        <strain evidence="1 2">AD002</strain>
    </source>
</reference>
<dbReference type="GO" id="GO:0031624">
    <property type="term" value="F:ubiquitin conjugating enzyme binding"/>
    <property type="evidence" value="ECO:0007669"/>
    <property type="project" value="TreeGrafter"/>
</dbReference>
<dbReference type="GO" id="GO:0051865">
    <property type="term" value="P:protein autoubiquitination"/>
    <property type="evidence" value="ECO:0007669"/>
    <property type="project" value="TreeGrafter"/>
</dbReference>
<name>A0A433Q9R8_9FUNG</name>
<dbReference type="PANTHER" id="PTHR31531:SF2">
    <property type="entry name" value="E3 UBIQUITIN-PROTEIN LIGASE E3D"/>
    <property type="match status" value="1"/>
</dbReference>
<keyword evidence="2" id="KW-1185">Reference proteome</keyword>
<dbReference type="PANTHER" id="PTHR31531">
    <property type="entry name" value="E3 UBIQUITIN-PROTEIN LIGASE E3D FAMILY MEMBER"/>
    <property type="match status" value="1"/>
</dbReference>
<dbReference type="GO" id="GO:0061630">
    <property type="term" value="F:ubiquitin protein ligase activity"/>
    <property type="evidence" value="ECO:0007669"/>
    <property type="project" value="TreeGrafter"/>
</dbReference>
<sequence length="475" mass="53296">MRPDANKTFHPEALLVTTHHLLYNTSTLLTFPADVDPKSAVVTHDLATNLVDIKLKCTPTPAPNQTAHALLPSHHPTLGDIKPPLSAQDLTTLRSINCIACSERLVNANTNLASVTDPTSSQPPFEHIKNLPSEHWLELIDCWLCHEDQDQQQHKNKLKDIDAQKGTLLVGNTYFLLHPDDLPLDSVRRDDNAPDIDVHPRYPASSLFRTPHPGFSPHFARPIMDHKKAGIPSHAILGRYYRSYIDSISGQGHHDPSRTLQTARTRSRTRRAGYYRADISRKEPAVDAWDFQEVDTRHMCQMLGAFGRGNDDRTSVEADPTLLAVKLTKYMVSVALSSPSNLATPLVTEIHPFTTFIALDFIEAAKAHANYRFVIEGRTSRRAHVLDDRSSRTIIWLFNWDTKIVYNNGFRDLGVAKAAEEGERKKTADRTAEHLVYPDATCARLVDALRESTSYLPEVVRAFQGFRVGFLEKGV</sequence>
<dbReference type="GO" id="GO:0043161">
    <property type="term" value="P:proteasome-mediated ubiquitin-dependent protein catabolic process"/>
    <property type="evidence" value="ECO:0007669"/>
    <property type="project" value="TreeGrafter"/>
</dbReference>
<evidence type="ECO:0000313" key="1">
    <source>
        <dbReference type="EMBL" id="RUS26536.1"/>
    </source>
</evidence>
<dbReference type="GO" id="GO:0030332">
    <property type="term" value="F:cyclin binding"/>
    <property type="evidence" value="ECO:0007669"/>
    <property type="project" value="TreeGrafter"/>
</dbReference>
<dbReference type="Pfam" id="PF09814">
    <property type="entry name" value="HECT_2"/>
    <property type="match status" value="2"/>
</dbReference>
<dbReference type="Proteomes" id="UP000274822">
    <property type="component" value="Unassembled WGS sequence"/>
</dbReference>
<dbReference type="GO" id="GO:0006513">
    <property type="term" value="P:protein monoubiquitination"/>
    <property type="evidence" value="ECO:0007669"/>
    <property type="project" value="TreeGrafter"/>
</dbReference>
<dbReference type="GO" id="GO:0000151">
    <property type="term" value="C:ubiquitin ligase complex"/>
    <property type="evidence" value="ECO:0007669"/>
    <property type="project" value="TreeGrafter"/>
</dbReference>
<dbReference type="EMBL" id="RBNJ01010254">
    <property type="protein sequence ID" value="RUS26536.1"/>
    <property type="molecule type" value="Genomic_DNA"/>
</dbReference>
<protein>
    <submittedName>
        <fullName evidence="1">HECT-like ubiquitin-conjugating enzyme-binding-domain-containing protein</fullName>
    </submittedName>
</protein>
<accession>A0A433Q9R8</accession>
<dbReference type="InterPro" id="IPR019193">
    <property type="entry name" value="UBQ-conj_enz_E2-bd_prot"/>
</dbReference>
<evidence type="ECO:0000313" key="2">
    <source>
        <dbReference type="Proteomes" id="UP000274822"/>
    </source>
</evidence>
<comment type="caution">
    <text evidence="1">The sequence shown here is derived from an EMBL/GenBank/DDBJ whole genome shotgun (WGS) entry which is preliminary data.</text>
</comment>